<name>A0AAD0TN06_9LACO</name>
<sequence>MQPPLICAVPNPPSLKYESYSKPEEIYLRLRIIQLLSIATEHISVSDRMANEWHVTRYNWLLPIWVLELQSNIKVPLIIF</sequence>
<accession>A0AAD0TN06</accession>
<organism evidence="1 2">
    <name type="scientific">Lactiplantibacillus paraplantarum</name>
    <dbReference type="NCBI Taxonomy" id="60520"/>
    <lineage>
        <taxon>Bacteria</taxon>
        <taxon>Bacillati</taxon>
        <taxon>Bacillota</taxon>
        <taxon>Bacilli</taxon>
        <taxon>Lactobacillales</taxon>
        <taxon>Lactobacillaceae</taxon>
        <taxon>Lactiplantibacillus</taxon>
    </lineage>
</organism>
<gene>
    <name evidence="1" type="ORF">LP667_04045</name>
</gene>
<dbReference type="AlphaFoldDB" id="A0AAD0TN06"/>
<evidence type="ECO:0000313" key="2">
    <source>
        <dbReference type="Proteomes" id="UP000277896"/>
    </source>
</evidence>
<evidence type="ECO:0000313" key="1">
    <source>
        <dbReference type="EMBL" id="AYJ38044.1"/>
    </source>
</evidence>
<reference evidence="1 2" key="1">
    <citation type="submission" date="2018-10" db="EMBL/GenBank/DDBJ databases">
        <title>Genome seuquencing of Lactobacillus species.</title>
        <authorList>
            <person name="Baek C."/>
            <person name="Yi H."/>
        </authorList>
    </citation>
    <scope>NUCLEOTIDE SEQUENCE [LARGE SCALE GENOMIC DNA]</scope>
    <source>
        <strain evidence="1 2">DSM 10667</strain>
    </source>
</reference>
<protein>
    <submittedName>
        <fullName evidence="1">Uncharacterized protein</fullName>
    </submittedName>
</protein>
<dbReference type="Proteomes" id="UP000277896">
    <property type="component" value="Chromosome"/>
</dbReference>
<proteinExistence type="predicted"/>
<dbReference type="EMBL" id="CP032744">
    <property type="protein sequence ID" value="AYJ38044.1"/>
    <property type="molecule type" value="Genomic_DNA"/>
</dbReference>